<feature type="transmembrane region" description="Helical" evidence="1">
    <location>
        <begin position="40"/>
        <end position="59"/>
    </location>
</feature>
<comment type="caution">
    <text evidence="2">The sequence shown here is derived from an EMBL/GenBank/DDBJ whole genome shotgun (WGS) entry which is preliminary data.</text>
</comment>
<evidence type="ECO:0000256" key="1">
    <source>
        <dbReference type="SAM" id="Phobius"/>
    </source>
</evidence>
<keyword evidence="1" id="KW-1133">Transmembrane helix</keyword>
<keyword evidence="1" id="KW-0812">Transmembrane</keyword>
<dbReference type="EMBL" id="RXIL01000113">
    <property type="protein sequence ID" value="RZN68247.1"/>
    <property type="molecule type" value="Genomic_DNA"/>
</dbReference>
<sequence>MVKTIPHKHCYVCGKVIEPDETFCSEECRQKYESSRRKQWIPFAIFMALMMILLIYYSFVPR</sequence>
<reference evidence="2 3" key="1">
    <citation type="journal article" date="2019" name="Nat. Microbiol.">
        <title>Wide diversity of methane and short-chain alkane metabolisms in uncultured archaea.</title>
        <authorList>
            <person name="Borrel G."/>
            <person name="Adam P.S."/>
            <person name="McKay L.J."/>
            <person name="Chen L.X."/>
            <person name="Sierra-Garcia I.N."/>
            <person name="Sieber C.M."/>
            <person name="Letourneur Q."/>
            <person name="Ghozlane A."/>
            <person name="Andersen G.L."/>
            <person name="Li W.J."/>
            <person name="Hallam S.J."/>
            <person name="Muyzer G."/>
            <person name="de Oliveira V.M."/>
            <person name="Inskeep W.P."/>
            <person name="Banfield J.F."/>
            <person name="Gribaldo S."/>
        </authorList>
    </citation>
    <scope>NUCLEOTIDE SEQUENCE [LARGE SCALE GENOMIC DNA]</scope>
    <source>
        <strain evidence="2">NM1b</strain>
    </source>
</reference>
<organism evidence="2 3">
    <name type="scientific">Candidatus Methanolliviera hydrocarbonicum</name>
    <dbReference type="NCBI Taxonomy" id="2491085"/>
    <lineage>
        <taxon>Archaea</taxon>
        <taxon>Methanobacteriati</taxon>
        <taxon>Methanobacteriota</taxon>
        <taxon>Candidatus Methanoliparia</taxon>
        <taxon>Candidatus Methanoliparales</taxon>
        <taxon>Candidatus Methanollivieraceae</taxon>
        <taxon>Candidatus Methanolliviera</taxon>
    </lineage>
</organism>
<name>A0A520KVP6_9EURY</name>
<accession>A0A520KVP6</accession>
<dbReference type="AlphaFoldDB" id="A0A520KVP6"/>
<evidence type="ECO:0000313" key="3">
    <source>
        <dbReference type="Proteomes" id="UP000320766"/>
    </source>
</evidence>
<dbReference type="PIRSF" id="PIRSF004990">
    <property type="entry name" value="UCP004990"/>
    <property type="match status" value="1"/>
</dbReference>
<dbReference type="InterPro" id="IPR019216">
    <property type="entry name" value="DUF2116_treble_clef"/>
</dbReference>
<dbReference type="Proteomes" id="UP000320766">
    <property type="component" value="Unassembled WGS sequence"/>
</dbReference>
<dbReference type="Pfam" id="PF09889">
    <property type="entry name" value="DUF2116"/>
    <property type="match status" value="1"/>
</dbReference>
<gene>
    <name evidence="2" type="ORF">EF807_06265</name>
</gene>
<protein>
    <submittedName>
        <fullName evidence="2">DUF2116 family Zn-ribbon domain-containing protein</fullName>
    </submittedName>
</protein>
<evidence type="ECO:0000313" key="2">
    <source>
        <dbReference type="EMBL" id="RZN68247.1"/>
    </source>
</evidence>
<proteinExistence type="predicted"/>
<keyword evidence="1" id="KW-0472">Membrane</keyword>